<reference evidence="1 2" key="1">
    <citation type="journal article" date="2011" name="Cell">
        <title>The monarch butterfly genome yields insights into long-distance migration.</title>
        <authorList>
            <person name="Zhan S."/>
            <person name="Merlin C."/>
            <person name="Boore J.L."/>
            <person name="Reppert S.M."/>
        </authorList>
    </citation>
    <scope>NUCLEOTIDE SEQUENCE [LARGE SCALE GENOMIC DNA]</scope>
    <source>
        <strain evidence="1">F-2</strain>
    </source>
</reference>
<organism evidence="1 2">
    <name type="scientific">Danaus plexippus plexippus</name>
    <dbReference type="NCBI Taxonomy" id="278856"/>
    <lineage>
        <taxon>Eukaryota</taxon>
        <taxon>Metazoa</taxon>
        <taxon>Ecdysozoa</taxon>
        <taxon>Arthropoda</taxon>
        <taxon>Hexapoda</taxon>
        <taxon>Insecta</taxon>
        <taxon>Pterygota</taxon>
        <taxon>Neoptera</taxon>
        <taxon>Endopterygota</taxon>
        <taxon>Lepidoptera</taxon>
        <taxon>Glossata</taxon>
        <taxon>Ditrysia</taxon>
        <taxon>Papilionoidea</taxon>
        <taxon>Nymphalidae</taxon>
        <taxon>Danainae</taxon>
        <taxon>Danaini</taxon>
        <taxon>Danaina</taxon>
        <taxon>Danaus</taxon>
        <taxon>Danaus</taxon>
    </lineage>
</organism>
<proteinExistence type="predicted"/>
<evidence type="ECO:0000313" key="2">
    <source>
        <dbReference type="Proteomes" id="UP000007151"/>
    </source>
</evidence>
<sequence>MSLPMLRRCCFCLSLERGGILLCILSTIICIADIIVGSWSLPRHLERKQEDNLISMTSVMFATLSAISNITALFGIILRRPGWLQMSILFNSVFILCLFLVAVVTCIFSYELQPFLDSPGSIALIVITIIVGAAYSIYYLVVINSLYRNMKIMFGGSSLPM</sequence>
<dbReference type="Proteomes" id="UP000007151">
    <property type="component" value="Unassembled WGS sequence"/>
</dbReference>
<protein>
    <submittedName>
        <fullName evidence="1">Uncharacterized protein</fullName>
    </submittedName>
</protein>
<name>A0A212F7I9_DANPL</name>
<dbReference type="eggNOG" id="ENOG502TBUI">
    <property type="taxonomic scope" value="Eukaryota"/>
</dbReference>
<accession>A0A212F7I9</accession>
<dbReference type="EMBL" id="AGBW02009869">
    <property type="protein sequence ID" value="OWR49700.1"/>
    <property type="molecule type" value="Genomic_DNA"/>
</dbReference>
<comment type="caution">
    <text evidence="1">The sequence shown here is derived from an EMBL/GenBank/DDBJ whole genome shotgun (WGS) entry which is preliminary data.</text>
</comment>
<keyword evidence="2" id="KW-1185">Reference proteome</keyword>
<evidence type="ECO:0000313" key="1">
    <source>
        <dbReference type="EMBL" id="OWR49700.1"/>
    </source>
</evidence>
<gene>
    <name evidence="1" type="ORF">KGM_205463</name>
</gene>
<dbReference type="AlphaFoldDB" id="A0A212F7I9"/>
<dbReference type="OrthoDB" id="7474909at2759"/>
<dbReference type="KEGG" id="dpl:KGM_205463"/>